<dbReference type="InterPro" id="IPR011990">
    <property type="entry name" value="TPR-like_helical_dom_sf"/>
</dbReference>
<organism evidence="4 5">
    <name type="scientific">Candidatus Roizmanbacteria bacterium RIFCSPHIGHO2_12_FULL_33_9</name>
    <dbReference type="NCBI Taxonomy" id="1802045"/>
    <lineage>
        <taxon>Bacteria</taxon>
        <taxon>Candidatus Roizmaniibacteriota</taxon>
    </lineage>
</organism>
<dbReference type="PROSITE" id="PS50005">
    <property type="entry name" value="TPR"/>
    <property type="match status" value="1"/>
</dbReference>
<evidence type="ECO:0000256" key="1">
    <source>
        <dbReference type="PROSITE-ProRule" id="PRU00339"/>
    </source>
</evidence>
<feature type="transmembrane region" description="Helical" evidence="3">
    <location>
        <begin position="172"/>
        <end position="189"/>
    </location>
</feature>
<feature type="transmembrane region" description="Helical" evidence="3">
    <location>
        <begin position="225"/>
        <end position="247"/>
    </location>
</feature>
<feature type="compositionally biased region" description="Polar residues" evidence="2">
    <location>
        <begin position="654"/>
        <end position="679"/>
    </location>
</feature>
<evidence type="ECO:0000313" key="5">
    <source>
        <dbReference type="Proteomes" id="UP000177199"/>
    </source>
</evidence>
<dbReference type="AlphaFoldDB" id="A0A1F7HID6"/>
<sequence length="694" mass="78058">MIKTIEKIQSVILTIFFFLFPLFFLPFTSDPFGTNKFYLLAFTGLLLLSLTTLSTIITRKLIWKKSPFDAPLMLFVLTIIISLVFVSPNKISATLNINYGAASILFFTVIFLYTSTLKNKKNIFSALSTSAVIIAILSLASFFQPLKSINLPSQLDFIKSPYFSPIGGRTDLILFTLFMLVYWGTKLYLRLSQRHSRPDRESGKKQISNQVGDDKGGVGDDRGGVWIPLIWFLLFIITSGAAIFSVVKPLIADFTFNLLTYRHSWFAAVETLKGILSSLFGVGVDNLSSVFARIRDLSYNQSNLWNSNVNSSRSTILHIFTTTGLFGLLGFFSILFASFNSLRKLDGEKRNLILPIFIFILLAILLSPPTLFMFFLFFATIAAINSERLITEKETKTSIDLKDLVLLHFGIILVLVLFIGSTSYFLGRAYIASVYTNNALINLNKGNLSDSYRDQRNAINLNPYNEASRINFSQTNLLVADTIIKNAKKNDNNQAQLTENEKLQVSQAIQQAINEAKSAVTLNSLSAQNWSNLGLIYSNLLSATQGSDSWAISSYQRAINLDPRNPIFRMMLGSLYYILGQYQDSTNLFQQAVTLKPDWANARYNLAWSLYQQKDYQAAATQMQTVLSLLDKDKNSQDYKKAKDTLDNFKKQVELTQQQEQNASQGENLNLPRQQTPQVSPKIELPQSASPEAK</sequence>
<feature type="transmembrane region" description="Helical" evidence="3">
    <location>
        <begin position="404"/>
        <end position="426"/>
    </location>
</feature>
<keyword evidence="3" id="KW-1133">Transmembrane helix</keyword>
<keyword evidence="3" id="KW-0472">Membrane</keyword>
<feature type="transmembrane region" description="Helical" evidence="3">
    <location>
        <begin position="7"/>
        <end position="25"/>
    </location>
</feature>
<feature type="transmembrane region" description="Helical" evidence="3">
    <location>
        <begin position="70"/>
        <end position="87"/>
    </location>
</feature>
<comment type="caution">
    <text evidence="4">The sequence shown here is derived from an EMBL/GenBank/DDBJ whole genome shotgun (WGS) entry which is preliminary data.</text>
</comment>
<dbReference type="PANTHER" id="PTHR12558">
    <property type="entry name" value="CELL DIVISION CYCLE 16,23,27"/>
    <property type="match status" value="1"/>
</dbReference>
<gene>
    <name evidence="4" type="ORF">A3F29_04480</name>
</gene>
<dbReference type="Proteomes" id="UP000177199">
    <property type="component" value="Unassembled WGS sequence"/>
</dbReference>
<dbReference type="SUPFAM" id="SSF48452">
    <property type="entry name" value="TPR-like"/>
    <property type="match status" value="1"/>
</dbReference>
<keyword evidence="3" id="KW-0812">Transmembrane</keyword>
<name>A0A1F7HID6_9BACT</name>
<dbReference type="PANTHER" id="PTHR12558:SF33">
    <property type="entry name" value="BLL7664 PROTEIN"/>
    <property type="match status" value="1"/>
</dbReference>
<feature type="transmembrane region" description="Helical" evidence="3">
    <location>
        <begin position="316"/>
        <end position="339"/>
    </location>
</feature>
<keyword evidence="1" id="KW-0802">TPR repeat</keyword>
<feature type="transmembrane region" description="Helical" evidence="3">
    <location>
        <begin position="37"/>
        <end position="58"/>
    </location>
</feature>
<feature type="transmembrane region" description="Helical" evidence="3">
    <location>
        <begin position="123"/>
        <end position="143"/>
    </location>
</feature>
<accession>A0A1F7HID6</accession>
<feature type="repeat" description="TPR" evidence="1">
    <location>
        <begin position="566"/>
        <end position="599"/>
    </location>
</feature>
<dbReference type="InterPro" id="IPR019734">
    <property type="entry name" value="TPR_rpt"/>
</dbReference>
<reference evidence="4 5" key="1">
    <citation type="journal article" date="2016" name="Nat. Commun.">
        <title>Thousands of microbial genomes shed light on interconnected biogeochemical processes in an aquifer system.</title>
        <authorList>
            <person name="Anantharaman K."/>
            <person name="Brown C.T."/>
            <person name="Hug L.A."/>
            <person name="Sharon I."/>
            <person name="Castelle C.J."/>
            <person name="Probst A.J."/>
            <person name="Thomas B.C."/>
            <person name="Singh A."/>
            <person name="Wilkins M.J."/>
            <person name="Karaoz U."/>
            <person name="Brodie E.L."/>
            <person name="Williams K.H."/>
            <person name="Hubbard S.S."/>
            <person name="Banfield J.F."/>
        </authorList>
    </citation>
    <scope>NUCLEOTIDE SEQUENCE [LARGE SCALE GENOMIC DNA]</scope>
</reference>
<feature type="region of interest" description="Disordered" evidence="2">
    <location>
        <begin position="650"/>
        <end position="694"/>
    </location>
</feature>
<proteinExistence type="predicted"/>
<feature type="transmembrane region" description="Helical" evidence="3">
    <location>
        <begin position="351"/>
        <end position="384"/>
    </location>
</feature>
<dbReference type="Pfam" id="PF13432">
    <property type="entry name" value="TPR_16"/>
    <property type="match status" value="1"/>
</dbReference>
<evidence type="ECO:0000313" key="4">
    <source>
        <dbReference type="EMBL" id="OGK30990.1"/>
    </source>
</evidence>
<protein>
    <submittedName>
        <fullName evidence="4">Uncharacterized protein</fullName>
    </submittedName>
</protein>
<dbReference type="SMART" id="SM00028">
    <property type="entry name" value="TPR"/>
    <property type="match status" value="4"/>
</dbReference>
<feature type="transmembrane region" description="Helical" evidence="3">
    <location>
        <begin position="99"/>
        <end position="116"/>
    </location>
</feature>
<evidence type="ECO:0000256" key="3">
    <source>
        <dbReference type="SAM" id="Phobius"/>
    </source>
</evidence>
<evidence type="ECO:0000256" key="2">
    <source>
        <dbReference type="SAM" id="MobiDB-lite"/>
    </source>
</evidence>
<dbReference type="Gene3D" id="1.25.40.10">
    <property type="entry name" value="Tetratricopeptide repeat domain"/>
    <property type="match status" value="1"/>
</dbReference>
<dbReference type="EMBL" id="MFZV01000034">
    <property type="protein sequence ID" value="OGK30990.1"/>
    <property type="molecule type" value="Genomic_DNA"/>
</dbReference>